<proteinExistence type="predicted"/>
<dbReference type="PANTHER" id="PTHR21180:SF32">
    <property type="entry name" value="ENDONUCLEASE_EXONUCLEASE_PHOSPHATASE FAMILY DOMAIN-CONTAINING PROTEIN 1"/>
    <property type="match status" value="1"/>
</dbReference>
<dbReference type="GO" id="GO:0015627">
    <property type="term" value="C:type II protein secretion system complex"/>
    <property type="evidence" value="ECO:0007669"/>
    <property type="project" value="TreeGrafter"/>
</dbReference>
<evidence type="ECO:0000313" key="1">
    <source>
        <dbReference type="EMBL" id="MCM2679680.1"/>
    </source>
</evidence>
<dbReference type="NCBIfam" id="TIGR00426">
    <property type="entry name" value="competence protein ComEA helix-hairpin-helix repeat region"/>
    <property type="match status" value="1"/>
</dbReference>
<dbReference type="Pfam" id="PF12836">
    <property type="entry name" value="HHH_3"/>
    <property type="match status" value="1"/>
</dbReference>
<name>A0AA41W648_9GAMM</name>
<gene>
    <name evidence="1" type="ORF">NAF29_08375</name>
</gene>
<dbReference type="InterPro" id="IPR051675">
    <property type="entry name" value="Endo/Exo/Phosphatase_dom_1"/>
</dbReference>
<dbReference type="Proteomes" id="UP001165393">
    <property type="component" value="Unassembled WGS sequence"/>
</dbReference>
<dbReference type="PANTHER" id="PTHR21180">
    <property type="entry name" value="ENDONUCLEASE/EXONUCLEASE/PHOSPHATASE FAMILY DOMAIN-CONTAINING PROTEIN 1"/>
    <property type="match status" value="1"/>
</dbReference>
<organism evidence="1 2">
    <name type="scientific">Echinimonas agarilytica</name>
    <dbReference type="NCBI Taxonomy" id="1215918"/>
    <lineage>
        <taxon>Bacteria</taxon>
        <taxon>Pseudomonadati</taxon>
        <taxon>Pseudomonadota</taxon>
        <taxon>Gammaproteobacteria</taxon>
        <taxon>Alteromonadales</taxon>
        <taxon>Echinimonadaceae</taxon>
        <taxon>Echinimonas</taxon>
    </lineage>
</organism>
<evidence type="ECO:0000313" key="2">
    <source>
        <dbReference type="Proteomes" id="UP001165393"/>
    </source>
</evidence>
<accession>A0AA41W648</accession>
<dbReference type="InterPro" id="IPR004509">
    <property type="entry name" value="Competence_ComEA_HhH"/>
</dbReference>
<comment type="caution">
    <text evidence="1">The sequence shown here is derived from an EMBL/GenBank/DDBJ whole genome shotgun (WGS) entry which is preliminary data.</text>
</comment>
<keyword evidence="2" id="KW-1185">Reference proteome</keyword>
<dbReference type="GO" id="GO:0015628">
    <property type="term" value="P:protein secretion by the type II secretion system"/>
    <property type="evidence" value="ECO:0007669"/>
    <property type="project" value="TreeGrafter"/>
</dbReference>
<reference evidence="1 2" key="1">
    <citation type="journal article" date="2013" name="Antonie Van Leeuwenhoek">
        <title>Echinimonas agarilytica gen. nov., sp. nov., a new gammaproteobacterium isolated from the sea urchin Strongylocentrotus intermedius.</title>
        <authorList>
            <person name="Nedashkovskaya O.I."/>
            <person name="Stenkova A.M."/>
            <person name="Zhukova N.V."/>
            <person name="Van Trappen S."/>
            <person name="Lee J.S."/>
            <person name="Kim S.B."/>
        </authorList>
    </citation>
    <scope>NUCLEOTIDE SEQUENCE [LARGE SCALE GENOMIC DNA]</scope>
    <source>
        <strain evidence="1 2">KMM 6351</strain>
    </source>
</reference>
<sequence length="83" mass="8945">MSQPTIAAEPAPSETSVITNKVNINMANAEVIADLLYGIGLKKAEAIVNYRDAHGDFTSIDQLTEVKGVGSALVERNRNFIEI</sequence>
<dbReference type="GO" id="GO:0003677">
    <property type="term" value="F:DNA binding"/>
    <property type="evidence" value="ECO:0007669"/>
    <property type="project" value="UniProtKB-KW"/>
</dbReference>
<dbReference type="Gene3D" id="1.10.150.280">
    <property type="entry name" value="AF1531-like domain"/>
    <property type="match status" value="1"/>
</dbReference>
<dbReference type="EMBL" id="JAMQGP010000003">
    <property type="protein sequence ID" value="MCM2679680.1"/>
    <property type="molecule type" value="Genomic_DNA"/>
</dbReference>
<protein>
    <submittedName>
        <fullName evidence="1">ComEA family DNA-binding protein</fullName>
    </submittedName>
</protein>
<dbReference type="InterPro" id="IPR010994">
    <property type="entry name" value="RuvA_2-like"/>
</dbReference>
<keyword evidence="1" id="KW-0238">DNA-binding</keyword>
<dbReference type="AlphaFoldDB" id="A0AA41W648"/>
<dbReference type="SUPFAM" id="SSF47781">
    <property type="entry name" value="RuvA domain 2-like"/>
    <property type="match status" value="1"/>
</dbReference>